<dbReference type="EC" id="2.6.1.16" evidence="4"/>
<evidence type="ECO:0000256" key="12">
    <source>
        <dbReference type="PROSITE-ProRule" id="PRU00221"/>
    </source>
</evidence>
<dbReference type="GO" id="GO:0006002">
    <property type="term" value="P:fructose 6-phosphate metabolic process"/>
    <property type="evidence" value="ECO:0007669"/>
    <property type="project" value="TreeGrafter"/>
</dbReference>
<feature type="repeat" description="WD" evidence="12">
    <location>
        <begin position="80"/>
        <end position="112"/>
    </location>
</feature>
<dbReference type="SUPFAM" id="SSF56235">
    <property type="entry name" value="N-terminal nucleophile aminohydrolases (Ntn hydrolases)"/>
    <property type="match status" value="1"/>
</dbReference>
<evidence type="ECO:0000256" key="3">
    <source>
        <dbReference type="ARBA" id="ARBA00004775"/>
    </source>
</evidence>
<keyword evidence="5 12" id="KW-0853">WD repeat</keyword>
<dbReference type="NCBIfam" id="NF001484">
    <property type="entry name" value="PRK00331.1"/>
    <property type="match status" value="1"/>
</dbReference>
<evidence type="ECO:0000256" key="1">
    <source>
        <dbReference type="ARBA" id="ARBA00001031"/>
    </source>
</evidence>
<comment type="function">
    <text evidence="2">Involved in amino sugar synthesis (formation of chitin, supplies the amino sugars of asparagine-linked oligosaccharides of glycoproteins).</text>
</comment>
<dbReference type="GO" id="GO:0006487">
    <property type="term" value="P:protein N-linked glycosylation"/>
    <property type="evidence" value="ECO:0007669"/>
    <property type="project" value="TreeGrafter"/>
</dbReference>
<dbReference type="UniPathway" id="UPA00113">
    <property type="reaction ID" value="UER00528"/>
</dbReference>
<feature type="repeat" description="WD" evidence="12">
    <location>
        <begin position="546"/>
        <end position="579"/>
    </location>
</feature>
<dbReference type="InParanoid" id="A0A286U7E2"/>
<evidence type="ECO:0000256" key="4">
    <source>
        <dbReference type="ARBA" id="ARBA00012916"/>
    </source>
</evidence>
<dbReference type="Pfam" id="PF13522">
    <property type="entry name" value="GATase_6"/>
    <property type="match status" value="1"/>
</dbReference>
<dbReference type="Pfam" id="PF00400">
    <property type="entry name" value="WD40"/>
    <property type="match status" value="5"/>
</dbReference>
<dbReference type="InterPro" id="IPR019775">
    <property type="entry name" value="WD40_repeat_CS"/>
</dbReference>
<gene>
    <name evidence="15" type="ORF">PNOK_0920800</name>
</gene>
<evidence type="ECO:0000259" key="14">
    <source>
        <dbReference type="PROSITE" id="PS51464"/>
    </source>
</evidence>
<evidence type="ECO:0000256" key="2">
    <source>
        <dbReference type="ARBA" id="ARBA00003267"/>
    </source>
</evidence>
<dbReference type="InterPro" id="IPR029055">
    <property type="entry name" value="Ntn_hydrolases_N"/>
</dbReference>
<comment type="pathway">
    <text evidence="3">Nucleotide-sugar biosynthesis; UDP-N-acetyl-alpha-D-glucosamine biosynthesis; alpha-D-glucosamine 6-phosphate from D-fructose 6-phosphate: step 1/1.</text>
</comment>
<dbReference type="CDD" id="cd05008">
    <property type="entry name" value="SIS_GlmS_GlmD_1"/>
    <property type="match status" value="1"/>
</dbReference>
<dbReference type="GO" id="GO:0006048">
    <property type="term" value="P:UDP-N-acetylglucosamine biosynthetic process"/>
    <property type="evidence" value="ECO:0007669"/>
    <property type="project" value="UniProtKB-UniPathway"/>
</dbReference>
<comment type="caution">
    <text evidence="15">The sequence shown here is derived from an EMBL/GenBank/DDBJ whole genome shotgun (WGS) entry which is preliminary data.</text>
</comment>
<dbReference type="InterPro" id="IPR035466">
    <property type="entry name" value="GlmS/AgaS_SIS"/>
</dbReference>
<dbReference type="FunFam" id="3.60.20.10:FF:000052">
    <property type="entry name" value="Glutamine--fructose-6-phosphate aminotransferase [isomerizing] 2"/>
    <property type="match status" value="1"/>
</dbReference>
<feature type="domain" description="Glutamine amidotransferase type-2" evidence="13">
    <location>
        <begin position="629"/>
        <end position="924"/>
    </location>
</feature>
<keyword evidence="8" id="KW-0677">Repeat</keyword>
<comment type="catalytic activity">
    <reaction evidence="1">
        <text>D-fructose 6-phosphate + L-glutamine = D-glucosamine 6-phosphate + L-glutamate</text>
        <dbReference type="Rhea" id="RHEA:13237"/>
        <dbReference type="ChEBI" id="CHEBI:29985"/>
        <dbReference type="ChEBI" id="CHEBI:58359"/>
        <dbReference type="ChEBI" id="CHEBI:58725"/>
        <dbReference type="ChEBI" id="CHEBI:61527"/>
        <dbReference type="EC" id="2.6.1.16"/>
    </reaction>
</comment>
<dbReference type="STRING" id="2282107.A0A286U7E2"/>
<dbReference type="EMBL" id="NBII01000010">
    <property type="protein sequence ID" value="PAV15444.1"/>
    <property type="molecule type" value="Genomic_DNA"/>
</dbReference>
<keyword evidence="9" id="KW-0315">Glutamine amidotransferase</keyword>
<dbReference type="PROSITE" id="PS51278">
    <property type="entry name" value="GATASE_TYPE_2"/>
    <property type="match status" value="1"/>
</dbReference>
<feature type="repeat" description="WD" evidence="12">
    <location>
        <begin position="211"/>
        <end position="252"/>
    </location>
</feature>
<dbReference type="NCBIfam" id="TIGR01135">
    <property type="entry name" value="glmS"/>
    <property type="match status" value="1"/>
</dbReference>
<dbReference type="GO" id="GO:0004360">
    <property type="term" value="F:glutamine-fructose-6-phosphate transaminase (isomerizing) activity"/>
    <property type="evidence" value="ECO:0007669"/>
    <property type="project" value="UniProtKB-EC"/>
</dbReference>
<dbReference type="InterPro" id="IPR046348">
    <property type="entry name" value="SIS_dom_sf"/>
</dbReference>
<reference evidence="15 16" key="1">
    <citation type="journal article" date="2017" name="Mol. Ecol.">
        <title>Comparative and population genomic landscape of Phellinus noxius: A hypervariable fungus causing root rot in trees.</title>
        <authorList>
            <person name="Chung C.L."/>
            <person name="Lee T.J."/>
            <person name="Akiba M."/>
            <person name="Lee H.H."/>
            <person name="Kuo T.H."/>
            <person name="Liu D."/>
            <person name="Ke H.M."/>
            <person name="Yokoi T."/>
            <person name="Roa M.B."/>
            <person name="Lu M.J."/>
            <person name="Chang Y.Y."/>
            <person name="Ann P.J."/>
            <person name="Tsai J.N."/>
            <person name="Chen C.Y."/>
            <person name="Tzean S.S."/>
            <person name="Ota Y."/>
            <person name="Hattori T."/>
            <person name="Sahashi N."/>
            <person name="Liou R.F."/>
            <person name="Kikuchi T."/>
            <person name="Tsai I.J."/>
        </authorList>
    </citation>
    <scope>NUCLEOTIDE SEQUENCE [LARGE SCALE GENOMIC DNA]</scope>
    <source>
        <strain evidence="15 16">FFPRI411160</strain>
    </source>
</reference>
<proteinExistence type="predicted"/>
<dbReference type="GO" id="GO:0006031">
    <property type="term" value="P:chitin biosynthetic process"/>
    <property type="evidence" value="ECO:0007669"/>
    <property type="project" value="UniProtKB-ARBA"/>
</dbReference>
<dbReference type="InterPro" id="IPR036322">
    <property type="entry name" value="WD40_repeat_dom_sf"/>
</dbReference>
<dbReference type="Pfam" id="PF01380">
    <property type="entry name" value="SIS"/>
    <property type="match status" value="2"/>
</dbReference>
<dbReference type="InterPro" id="IPR015943">
    <property type="entry name" value="WD40/YVTN_repeat-like_dom_sf"/>
</dbReference>
<accession>A0A286U7E2</accession>
<dbReference type="InterPro" id="IPR017932">
    <property type="entry name" value="GATase_2_dom"/>
</dbReference>
<dbReference type="CDD" id="cd05009">
    <property type="entry name" value="SIS_GlmS_GlmD_2"/>
    <property type="match status" value="1"/>
</dbReference>
<dbReference type="FunFam" id="2.130.10.10:FF:000102">
    <property type="entry name" value="Actin-interacting protein 1"/>
    <property type="match status" value="1"/>
</dbReference>
<evidence type="ECO:0000259" key="13">
    <source>
        <dbReference type="PROSITE" id="PS51278"/>
    </source>
</evidence>
<evidence type="ECO:0000313" key="15">
    <source>
        <dbReference type="EMBL" id="PAV15444.1"/>
    </source>
</evidence>
<name>A0A286U7E2_9AGAM</name>
<evidence type="ECO:0000313" key="16">
    <source>
        <dbReference type="Proteomes" id="UP000217199"/>
    </source>
</evidence>
<evidence type="ECO:0000256" key="7">
    <source>
        <dbReference type="ARBA" id="ARBA00022679"/>
    </source>
</evidence>
<dbReference type="PROSITE" id="PS50294">
    <property type="entry name" value="WD_REPEATS_REGION"/>
    <property type="match status" value="3"/>
</dbReference>
<dbReference type="PROSITE" id="PS51464">
    <property type="entry name" value="SIS"/>
    <property type="match status" value="2"/>
</dbReference>
<organism evidence="15 16">
    <name type="scientific">Pyrrhoderma noxium</name>
    <dbReference type="NCBI Taxonomy" id="2282107"/>
    <lineage>
        <taxon>Eukaryota</taxon>
        <taxon>Fungi</taxon>
        <taxon>Dikarya</taxon>
        <taxon>Basidiomycota</taxon>
        <taxon>Agaricomycotina</taxon>
        <taxon>Agaricomycetes</taxon>
        <taxon>Hymenochaetales</taxon>
        <taxon>Hymenochaetaceae</taxon>
        <taxon>Pyrrhoderma</taxon>
    </lineage>
</organism>
<dbReference type="PANTHER" id="PTHR10937:SF0">
    <property type="entry name" value="GLUTAMINE--FRUCTOSE-6-PHOSPHATE TRANSAMINASE (ISOMERIZING)"/>
    <property type="match status" value="1"/>
</dbReference>
<dbReference type="SUPFAM" id="SSF50978">
    <property type="entry name" value="WD40 repeat-like"/>
    <property type="match status" value="2"/>
</dbReference>
<evidence type="ECO:0000256" key="9">
    <source>
        <dbReference type="ARBA" id="ARBA00022962"/>
    </source>
</evidence>
<evidence type="ECO:0000256" key="8">
    <source>
        <dbReference type="ARBA" id="ARBA00022737"/>
    </source>
</evidence>
<keyword evidence="7" id="KW-0808">Transferase</keyword>
<dbReference type="PROSITE" id="PS00678">
    <property type="entry name" value="WD_REPEATS_1"/>
    <property type="match status" value="1"/>
</dbReference>
<dbReference type="InterPro" id="IPR005855">
    <property type="entry name" value="GFAT"/>
</dbReference>
<evidence type="ECO:0000256" key="6">
    <source>
        <dbReference type="ARBA" id="ARBA00022576"/>
    </source>
</evidence>
<dbReference type="CDD" id="cd00200">
    <property type="entry name" value="WD40"/>
    <property type="match status" value="1"/>
</dbReference>
<dbReference type="Gene3D" id="2.130.10.10">
    <property type="entry name" value="YVTN repeat-like/Quinoprotein amine dehydrogenase"/>
    <property type="match status" value="2"/>
</dbReference>
<dbReference type="InterPro" id="IPR035490">
    <property type="entry name" value="GlmS/FrlB_SIS"/>
</dbReference>
<feature type="repeat" description="WD" evidence="12">
    <location>
        <begin position="255"/>
        <end position="296"/>
    </location>
</feature>
<dbReference type="Proteomes" id="UP000217199">
    <property type="component" value="Unassembled WGS sequence"/>
</dbReference>
<dbReference type="InterPro" id="IPR001680">
    <property type="entry name" value="WD40_rpt"/>
</dbReference>
<dbReference type="FunFam" id="3.40.50.10490:FF:000002">
    <property type="entry name" value="Glutamine--fructose-6-phosphate aminotransferase [isomerizing]"/>
    <property type="match status" value="1"/>
</dbReference>
<keyword evidence="6" id="KW-0032">Aminotransferase</keyword>
<dbReference type="PROSITE" id="PS50082">
    <property type="entry name" value="WD_REPEATS_2"/>
    <property type="match status" value="4"/>
</dbReference>
<dbReference type="Gene3D" id="3.40.50.10490">
    <property type="entry name" value="Glucose-6-phosphate isomerase like protein, domain 1"/>
    <property type="match status" value="2"/>
</dbReference>
<keyword evidence="16" id="KW-1185">Reference proteome</keyword>
<dbReference type="SMART" id="SM00320">
    <property type="entry name" value="WD40"/>
    <property type="match status" value="9"/>
</dbReference>
<dbReference type="FunCoup" id="A0A286U7E2">
    <property type="interactions" value="108"/>
</dbReference>
<evidence type="ECO:0000256" key="5">
    <source>
        <dbReference type="ARBA" id="ARBA00022574"/>
    </source>
</evidence>
<dbReference type="GO" id="GO:0097367">
    <property type="term" value="F:carbohydrate derivative binding"/>
    <property type="evidence" value="ECO:0007669"/>
    <property type="project" value="InterPro"/>
</dbReference>
<dbReference type="InterPro" id="IPR047084">
    <property type="entry name" value="GFAT_N"/>
</dbReference>
<dbReference type="CDD" id="cd00714">
    <property type="entry name" value="GFAT"/>
    <property type="match status" value="1"/>
</dbReference>
<dbReference type="InterPro" id="IPR001347">
    <property type="entry name" value="SIS_dom"/>
</dbReference>
<protein>
    <recommendedName>
        <fullName evidence="4">glutamine--fructose-6-phosphate transaminase (isomerizing)</fullName>
        <ecNumber evidence="4">2.6.1.16</ecNumber>
    </recommendedName>
    <alternativeName>
        <fullName evidence="11">D-fructose-6-phosphate amidotransferase</fullName>
    </alternativeName>
    <alternativeName>
        <fullName evidence="10">Hexosephosphate aminotransferase</fullName>
    </alternativeName>
</protein>
<feature type="domain" description="SIS" evidence="14">
    <location>
        <begin position="1175"/>
        <end position="1315"/>
    </location>
</feature>
<sequence>MYLHFRFSGYIGTFLYLIFGRFEHIVFVKFVIISDIISSTWLHLHLLKQHFSLAIHKLVYANGRTVIIRDLKNATSAKAYTGHTRNVAVARFSPTGYYCASADVNGTVRVWDTVGEDNVLKGEYPAISGRVNDIAWDGDSKRVIAVGDGKEAFGKAFMFDTGSSTGEISGHSKVINAVSIRHQRPFKAVTASDDCTIVFHSGVPFKYEKTIKTHTKFVQDVKYSPSGDHFASVGSDYKVFLYEGKSGDTIGELTGDVHKGTVMSVSWSPDSKTLATSAMDGTVKLWDVERKQTIQTWTVGAGVPNQQVGGAWGPEGDIVSLSMSGAVNVFDQRKGNAPSRLLFGPQKSITSATLSSSGTFLAGSADGRIVAYDTSSGDAQFVSGAGHSSLVVGLASAGSNTLSVGFDDTLKEINADAKTMTEASTKLQAQPKSIALSEEGTAFISEIGTVEAFRSNQRVAQLTISYQPNGIATTGKVVAVGGDDNKIHLYSWDGLNFKENGTLDTPRGAALTLAFSLDGKKLVSGDSTGKIVLFDVEEKKTLESRWTHHAARINSFAWTSSGKHLASGSLDGHVFVWSIGSPLSNTPIRHAGPGGVSAVAWLDGNSNGASTSPLLFFFLLLCQVTNKMCGIFAYASYLVEKDRKCICETLCNGLSRLEYRGYDSAGIGIDGDKPNETFLFKEVGKVAGLRKRIAQSTMDTSKTFISQVSIAHTRWATHGVPSIVNCHPLRSDPTAEFSLVHNGIVTNSAELRLVLQKRGYKFESETDTEAVAILTKYVYDSQPDKRISFTELVKTVLKELEGSFAFVFKSIHYPNEIVTARRGSPLLIGVKTEKKLKVDFVDVEFSGDPSEAKPELLAPTAPGNLLAPPSSSHIFRSQSRAFMSEDGLPQPIEFFIASDASAIVEHTKRVLYLEDDDIAHIASGELHIHRLRRKDDGSQSPSQVASTRSIETLEIEIAEIMKGKFDHFMQKEIYEQPESVVNTMRGRVNFDSHAITLGGLRQYLHIIRRGRRIVFIACGTSYHSCIATRAIFEELTEIPVSVELASDFLDRKTPIFRDDVCVFLSQSGETADTILSLRYCLERGALCIGVVNTVGSTISRETHCGVHINAGPEIGVASTKAYTSQYIVLLMMAIQLSEDRLSLTERRSQIIDGLHALPGQIKKVLEGDKLLQQLATTSLANSRSLLILGRGLQYATCLEGALKIKEISYMHSEGILAGELKHGPLALIDENMPVIIIMTRDSLYPKVKNAFAQITARKAQPIIICNENDTSVPPEAKTIRVPETVDCLQGILNIIPLQLLSYHLAIKNGFDVDFPRNLAKSVTTE</sequence>
<evidence type="ECO:0000256" key="10">
    <source>
        <dbReference type="ARBA" id="ARBA00029805"/>
    </source>
</evidence>
<feature type="domain" description="SIS" evidence="14">
    <location>
        <begin position="1003"/>
        <end position="1143"/>
    </location>
</feature>
<dbReference type="PANTHER" id="PTHR10937">
    <property type="entry name" value="GLUCOSAMINE--FRUCTOSE-6-PHOSPHATE AMINOTRANSFERASE, ISOMERIZING"/>
    <property type="match status" value="1"/>
</dbReference>
<evidence type="ECO:0000256" key="11">
    <source>
        <dbReference type="ARBA" id="ARBA00033302"/>
    </source>
</evidence>
<dbReference type="FunFam" id="3.40.50.10490:FF:000001">
    <property type="entry name" value="Glutamine--fructose-6-phosphate aminotransferase [isomerizing]"/>
    <property type="match status" value="1"/>
</dbReference>
<dbReference type="OrthoDB" id="15235at2759"/>
<dbReference type="SUPFAM" id="SSF53697">
    <property type="entry name" value="SIS domain"/>
    <property type="match status" value="1"/>
</dbReference>
<dbReference type="Gene3D" id="3.60.20.10">
    <property type="entry name" value="Glutamine Phosphoribosylpyrophosphate, subunit 1, domain 1"/>
    <property type="match status" value="1"/>
</dbReference>